<sequence length="72" mass="7689">MRARSGQDVVSVRPLRHVDAGPHNVYIDLANECAIVLIADAQCLLQIVGPGERAVGHVLAAPAVEPVKRFHA</sequence>
<proteinExistence type="predicted"/>
<protein>
    <submittedName>
        <fullName evidence="1">Uncharacterized protein</fullName>
    </submittedName>
</protein>
<evidence type="ECO:0000313" key="2">
    <source>
        <dbReference type="Proteomes" id="UP001057498"/>
    </source>
</evidence>
<reference evidence="1" key="1">
    <citation type="submission" date="2022-04" db="EMBL/GenBank/DDBJ databases">
        <title>Whole genome sequence of Sphaerotilus sp. FB-5.</title>
        <authorList>
            <person name="Takeda M."/>
            <person name="Narihara S."/>
            <person name="Akimoto M."/>
            <person name="Akimoto R."/>
            <person name="Nishiyashiki S."/>
            <person name="Murakami T."/>
        </authorList>
    </citation>
    <scope>NUCLEOTIDE SEQUENCE</scope>
    <source>
        <strain evidence="1">FB-5</strain>
    </source>
</reference>
<dbReference type="EMBL" id="AP025730">
    <property type="protein sequence ID" value="BDI05896.1"/>
    <property type="molecule type" value="Genomic_DNA"/>
</dbReference>
<keyword evidence="2" id="KW-1185">Reference proteome</keyword>
<gene>
    <name evidence="1" type="ORF">CATMQ487_28660</name>
</gene>
<organism evidence="1 2">
    <name type="scientific">Sphaerotilus microaerophilus</name>
    <dbReference type="NCBI Taxonomy" id="2914710"/>
    <lineage>
        <taxon>Bacteria</taxon>
        <taxon>Pseudomonadati</taxon>
        <taxon>Pseudomonadota</taxon>
        <taxon>Betaproteobacteria</taxon>
        <taxon>Burkholderiales</taxon>
        <taxon>Sphaerotilaceae</taxon>
        <taxon>Sphaerotilus</taxon>
    </lineage>
</organism>
<accession>A0ABM7YN47</accession>
<name>A0ABM7YN47_9BURK</name>
<evidence type="ECO:0000313" key="1">
    <source>
        <dbReference type="EMBL" id="BDI05896.1"/>
    </source>
</evidence>
<dbReference type="Proteomes" id="UP001057498">
    <property type="component" value="Chromosome"/>
</dbReference>